<reference evidence="1" key="1">
    <citation type="journal article" date="2020" name="mSystems">
        <title>Genome- and Community-Level Interaction Insights into Carbon Utilization and Element Cycling Functions of Hydrothermarchaeota in Hydrothermal Sediment.</title>
        <authorList>
            <person name="Zhou Z."/>
            <person name="Liu Y."/>
            <person name="Xu W."/>
            <person name="Pan J."/>
            <person name="Luo Z.H."/>
            <person name="Li M."/>
        </authorList>
    </citation>
    <scope>NUCLEOTIDE SEQUENCE [LARGE SCALE GENOMIC DNA]</scope>
    <source>
        <strain evidence="1">SpSt-339</strain>
    </source>
</reference>
<gene>
    <name evidence="1" type="ORF">ENQ76_09415</name>
</gene>
<name>A0A7C2NXH6_9PLAN</name>
<protein>
    <submittedName>
        <fullName evidence="1">Uncharacterized protein</fullName>
    </submittedName>
</protein>
<sequence length="289" mass="32276">MRNRNRQCSPALPAVRPGHVWFCAAALSLAVRPLDAQTAPAAEADVPEAQHVEFMKTTAREYEFRGGRLNEDVFRVSPEPLLRFTNPVSGLQAGGFFVWSDAAGRPRAAAQVFLTAEGIWLHEFQSLSPESFAAHRDGKPVWEPQRAGVEIRPVPEAPPPAETAVKRLVQMRDMARRFTASDEFEGRKTSDELRLLSKPLLRFGREGTATLDGALFVLAHGTDPELMIVLEALQQNDGYRWHYSLAPMTGYALQAALDDKPVWEAPWRKGPYSPKEPFFILVHSRVPKP</sequence>
<evidence type="ECO:0000313" key="1">
    <source>
        <dbReference type="EMBL" id="HEN15671.1"/>
    </source>
</evidence>
<dbReference type="AlphaFoldDB" id="A0A7C2NXH6"/>
<organism evidence="1">
    <name type="scientific">Schlesneria paludicola</name>
    <dbReference type="NCBI Taxonomy" id="360056"/>
    <lineage>
        <taxon>Bacteria</taxon>
        <taxon>Pseudomonadati</taxon>
        <taxon>Planctomycetota</taxon>
        <taxon>Planctomycetia</taxon>
        <taxon>Planctomycetales</taxon>
        <taxon>Planctomycetaceae</taxon>
        <taxon>Schlesneria</taxon>
    </lineage>
</organism>
<proteinExistence type="predicted"/>
<accession>A0A7C2NXH6</accession>
<comment type="caution">
    <text evidence="1">The sequence shown here is derived from an EMBL/GenBank/DDBJ whole genome shotgun (WGS) entry which is preliminary data.</text>
</comment>
<dbReference type="EMBL" id="DSOK01000265">
    <property type="protein sequence ID" value="HEN15671.1"/>
    <property type="molecule type" value="Genomic_DNA"/>
</dbReference>